<evidence type="ECO:0000256" key="3">
    <source>
        <dbReference type="ARBA" id="ARBA00022729"/>
    </source>
</evidence>
<feature type="signal peptide" evidence="6">
    <location>
        <begin position="1"/>
        <end position="23"/>
    </location>
</feature>
<protein>
    <recommendedName>
        <fullName evidence="7">Gram-positive cocci surface proteins LPxTG domain-containing protein</fullName>
    </recommendedName>
</protein>
<feature type="domain" description="Gram-positive cocci surface proteins LPxTG" evidence="7">
    <location>
        <begin position="74"/>
        <end position="113"/>
    </location>
</feature>
<gene>
    <name evidence="8" type="ORF">RAK27_09970</name>
</gene>
<comment type="caution">
    <text evidence="8">The sequence shown here is derived from an EMBL/GenBank/DDBJ whole genome shotgun (WGS) entry which is preliminary data.</text>
</comment>
<dbReference type="Pfam" id="PF00746">
    <property type="entry name" value="Gram_pos_anchor"/>
    <property type="match status" value="1"/>
</dbReference>
<organism evidence="8 9">
    <name type="scientific">Carnobacterium maltaromaticum</name>
    <name type="common">Carnobacterium piscicola</name>
    <dbReference type="NCBI Taxonomy" id="2751"/>
    <lineage>
        <taxon>Bacteria</taxon>
        <taxon>Bacillati</taxon>
        <taxon>Bacillota</taxon>
        <taxon>Bacilli</taxon>
        <taxon>Lactobacillales</taxon>
        <taxon>Carnobacteriaceae</taxon>
        <taxon>Carnobacterium</taxon>
    </lineage>
</organism>
<keyword evidence="5" id="KW-0812">Transmembrane</keyword>
<name>A0AAW9K5Q1_CARML</name>
<accession>A0AAW9K5Q1</accession>
<evidence type="ECO:0000256" key="6">
    <source>
        <dbReference type="SAM" id="SignalP"/>
    </source>
</evidence>
<keyword evidence="1" id="KW-0134">Cell wall</keyword>
<keyword evidence="5" id="KW-1133">Transmembrane helix</keyword>
<evidence type="ECO:0000256" key="5">
    <source>
        <dbReference type="SAM" id="Phobius"/>
    </source>
</evidence>
<evidence type="ECO:0000259" key="7">
    <source>
        <dbReference type="Pfam" id="PF00746"/>
    </source>
</evidence>
<dbReference type="InterPro" id="IPR019931">
    <property type="entry name" value="LPXTG_anchor"/>
</dbReference>
<feature type="chain" id="PRO_5043745992" description="Gram-positive cocci surface proteins LPxTG domain-containing protein" evidence="6">
    <location>
        <begin position="24"/>
        <end position="119"/>
    </location>
</feature>
<reference evidence="8" key="1">
    <citation type="submission" date="2023-08" db="EMBL/GenBank/DDBJ databases">
        <title>Genomic characterization of piscicolin 126 produced by Carnobacterium maltaromaticum CM22 strain isolated from salmon (Salmo salar).</title>
        <authorList>
            <person name="Gonzalez-Gragera E."/>
            <person name="Garcia-Lopez J.D."/>
            <person name="Teso-Perez C."/>
            <person name="Gimenez-Hernandez I."/>
            <person name="Peralta-Sanchez J.M."/>
            <person name="Valdivia E."/>
            <person name="Montalban-Lopez M."/>
            <person name="Martin-Platero A.M."/>
            <person name="Banos A."/>
            <person name="Martinez-Bueno M."/>
        </authorList>
    </citation>
    <scope>NUCLEOTIDE SEQUENCE</scope>
    <source>
        <strain evidence="8">CM22</strain>
    </source>
</reference>
<evidence type="ECO:0000256" key="1">
    <source>
        <dbReference type="ARBA" id="ARBA00022512"/>
    </source>
</evidence>
<evidence type="ECO:0000256" key="4">
    <source>
        <dbReference type="ARBA" id="ARBA00023088"/>
    </source>
</evidence>
<dbReference type="Proteomes" id="UP001290462">
    <property type="component" value="Unassembled WGS sequence"/>
</dbReference>
<evidence type="ECO:0000313" key="9">
    <source>
        <dbReference type="Proteomes" id="UP001290462"/>
    </source>
</evidence>
<dbReference type="AlphaFoldDB" id="A0AAW9K5Q1"/>
<keyword evidence="3 6" id="KW-0732">Signal</keyword>
<keyword evidence="5" id="KW-0472">Membrane</keyword>
<keyword evidence="4" id="KW-0572">Peptidoglycan-anchor</keyword>
<evidence type="ECO:0000256" key="2">
    <source>
        <dbReference type="ARBA" id="ARBA00022525"/>
    </source>
</evidence>
<proteinExistence type="predicted"/>
<dbReference type="EMBL" id="JAVBVO010000003">
    <property type="protein sequence ID" value="MDZ5758982.1"/>
    <property type="molecule type" value="Genomic_DNA"/>
</dbReference>
<evidence type="ECO:0000313" key="8">
    <source>
        <dbReference type="EMBL" id="MDZ5758982.1"/>
    </source>
</evidence>
<feature type="transmembrane region" description="Helical" evidence="5">
    <location>
        <begin position="87"/>
        <end position="105"/>
    </location>
</feature>
<dbReference type="RefSeq" id="WP_322808995.1">
    <property type="nucleotide sequence ID" value="NZ_JAVBVO010000003.1"/>
</dbReference>
<keyword evidence="2" id="KW-0964">Secreted</keyword>
<sequence length="119" mass="13185">MKKWIFLFMAIFFLVGFSGTGEASEARSEAQYQSNGEVSFYGVYEKITEPENELPGTETHPNTGTGTVKLPLTNGQKYFPQTGEKTYLTTLLTGLFTIVLATLLYNSNNKKQKNGGITQ</sequence>